<evidence type="ECO:0000256" key="3">
    <source>
        <dbReference type="ARBA" id="ARBA00023163"/>
    </source>
</evidence>
<dbReference type="Gene3D" id="1.25.40.10">
    <property type="entry name" value="Tetratricopeptide repeat domain"/>
    <property type="match status" value="2"/>
</dbReference>
<accession>A0AAN4PQ84</accession>
<dbReference type="Gene3D" id="1.10.20.10">
    <property type="entry name" value="Histone, subunit A"/>
    <property type="match status" value="1"/>
</dbReference>
<keyword evidence="2" id="KW-0805">Transcription regulation</keyword>
<feature type="compositionally biased region" description="Basic residues" evidence="7">
    <location>
        <begin position="1080"/>
        <end position="1090"/>
    </location>
</feature>
<dbReference type="CDD" id="cd07978">
    <property type="entry name" value="HFD_TAF13"/>
    <property type="match status" value="1"/>
</dbReference>
<protein>
    <recommendedName>
        <fullName evidence="6">Transcription initiation factor TFIID subunit 13</fullName>
    </recommendedName>
</protein>
<comment type="similarity">
    <text evidence="5">Belongs to the TAF13 family.</text>
</comment>
<dbReference type="PANTHER" id="PTHR11380">
    <property type="entry name" value="TRANSCRIPTION INITIATION FACTOR TFIID/SUPT3-RELATED"/>
    <property type="match status" value="1"/>
</dbReference>
<dbReference type="EMBL" id="BCLY01000016">
    <property type="protein sequence ID" value="GAQ10978.1"/>
    <property type="molecule type" value="Genomic_DNA"/>
</dbReference>
<feature type="region of interest" description="Disordered" evidence="7">
    <location>
        <begin position="914"/>
        <end position="949"/>
    </location>
</feature>
<feature type="compositionally biased region" description="Polar residues" evidence="7">
    <location>
        <begin position="839"/>
        <end position="867"/>
    </location>
</feature>
<dbReference type="InterPro" id="IPR011990">
    <property type="entry name" value="TPR-like_helical_dom_sf"/>
</dbReference>
<comment type="subcellular location">
    <subcellularLocation>
        <location evidence="1">Nucleus</location>
    </subcellularLocation>
</comment>
<evidence type="ECO:0000256" key="6">
    <source>
        <dbReference type="ARBA" id="ARBA00040136"/>
    </source>
</evidence>
<dbReference type="InterPro" id="IPR002885">
    <property type="entry name" value="PPR_rpt"/>
</dbReference>
<dbReference type="AlphaFoldDB" id="A0AAN4PQ84"/>
<dbReference type="GO" id="GO:0005669">
    <property type="term" value="C:transcription factor TFIID complex"/>
    <property type="evidence" value="ECO:0007669"/>
    <property type="project" value="TreeGrafter"/>
</dbReference>
<dbReference type="InterPro" id="IPR009072">
    <property type="entry name" value="Histone-fold"/>
</dbReference>
<dbReference type="GO" id="GO:0051123">
    <property type="term" value="P:RNA polymerase II preinitiation complex assembly"/>
    <property type="evidence" value="ECO:0007669"/>
    <property type="project" value="TreeGrafter"/>
</dbReference>
<keyword evidence="4" id="KW-0539">Nucleus</keyword>
<dbReference type="Proteomes" id="UP000051487">
    <property type="component" value="Unassembled WGS sequence"/>
</dbReference>
<dbReference type="SUPFAM" id="SSF47113">
    <property type="entry name" value="Histone-fold"/>
    <property type="match status" value="1"/>
</dbReference>
<dbReference type="Pfam" id="PF02269">
    <property type="entry name" value="TFIID-18kDa"/>
    <property type="match status" value="1"/>
</dbReference>
<organism evidence="8 9">
    <name type="scientific">Aspergillus lentulus</name>
    <dbReference type="NCBI Taxonomy" id="293939"/>
    <lineage>
        <taxon>Eukaryota</taxon>
        <taxon>Fungi</taxon>
        <taxon>Dikarya</taxon>
        <taxon>Ascomycota</taxon>
        <taxon>Pezizomycotina</taxon>
        <taxon>Eurotiomycetes</taxon>
        <taxon>Eurotiomycetidae</taxon>
        <taxon>Eurotiales</taxon>
        <taxon>Aspergillaceae</taxon>
        <taxon>Aspergillus</taxon>
        <taxon>Aspergillus subgen. Fumigati</taxon>
    </lineage>
</organism>
<dbReference type="GO" id="GO:0046982">
    <property type="term" value="F:protein heterodimerization activity"/>
    <property type="evidence" value="ECO:0007669"/>
    <property type="project" value="InterPro"/>
</dbReference>
<name>A0AAN4PQ84_ASPLE</name>
<keyword evidence="3" id="KW-0804">Transcription</keyword>
<evidence type="ECO:0000313" key="8">
    <source>
        <dbReference type="EMBL" id="GAQ10978.1"/>
    </source>
</evidence>
<evidence type="ECO:0000256" key="1">
    <source>
        <dbReference type="ARBA" id="ARBA00004123"/>
    </source>
</evidence>
<feature type="region of interest" description="Disordered" evidence="7">
    <location>
        <begin position="817"/>
        <end position="889"/>
    </location>
</feature>
<evidence type="ECO:0000256" key="4">
    <source>
        <dbReference type="ARBA" id="ARBA00023242"/>
    </source>
</evidence>
<dbReference type="Pfam" id="PF13041">
    <property type="entry name" value="PPR_2"/>
    <property type="match status" value="1"/>
</dbReference>
<dbReference type="InterPro" id="IPR003195">
    <property type="entry name" value="TFIID_TAF13"/>
</dbReference>
<evidence type="ECO:0000256" key="5">
    <source>
        <dbReference type="ARBA" id="ARBA00038392"/>
    </source>
</evidence>
<evidence type="ECO:0000256" key="2">
    <source>
        <dbReference type="ARBA" id="ARBA00023015"/>
    </source>
</evidence>
<evidence type="ECO:0000256" key="7">
    <source>
        <dbReference type="SAM" id="MobiDB-lite"/>
    </source>
</evidence>
<feature type="region of interest" description="Disordered" evidence="7">
    <location>
        <begin position="109"/>
        <end position="143"/>
    </location>
</feature>
<dbReference type="PANTHER" id="PTHR11380:SF5">
    <property type="entry name" value="TRANSCRIPTION INITIATION FACTOR TFIID SUBUNIT 13"/>
    <property type="match status" value="1"/>
</dbReference>
<evidence type="ECO:0000313" key="9">
    <source>
        <dbReference type="Proteomes" id="UP000051487"/>
    </source>
</evidence>
<sequence>MSFCPQRLLRSRFSAGLPSWDPHHRWYQPGTGIQGARALYSSNDASNTRAQLPPAVDTAIIRTTTPYTIPEDPCRKNVVRRLSSTTSAVDKSSSAGSPSGIDLIESQSSTVLEGSSPGAEQELVAPDQGGGYAGRRPRFPSSKRLLSIPGRSSIFTSGPAPAIIYKTKVMVRGQPRDRQRVLRPKTVALEKRIRSQTFFHEGANIRTWRIAQSDLYRSKFYEREIRNEFLRDLKLNPVELDLLEKLKTDSQGSFHEAWEALGKRDKALHWHSLSLWLLKESPELALEFLSVTTHGKERPVFVMVADAFLFLDSFYYDRLKDWRKGPHTYQSVFNAALGPRNWPILFLPQKIVRLYVKRADRDAIYYAYKLVCERKIHTKAETHLCFMWRFIEFKDVNKALDVLDNVRRMKQVEFGMDSQSVMRHCCKLLTLDSVQEGPEGRNFYILPKLLKMGVRPDRDMMNVVLSNAFKTGDEQLGLDMLEYMKNNGLEPDSYTHLILLNDAVARGNRDRVSSLIREIESNEELLKNPWISSKIFHAHFVFTAKHINPDDDPDAVFYSMLEMYNKLHDITPLKELSILPPEYTPPPGGDNTPPTTIALFLMIATYLRCRRRVSIAQRLYTNFRSLVLQGHPTIAPLAATDHVYNEFLVAFRDNPRGLRPAMRVVEDMLQTSALTSNTRAMHERASGHALPSVRTWTILMSCFIFNKQPHAAERVKEMMAEHNVEFNKVTWNIIISGYACKQRVFDLAQTIKAMEDAGYVIDSYNMKALRYLRDPERLWVALEELDKLSQPSLTTFADSKLAPSKSDKKTRDELLDQGLKRPAGMNPAHRSKHRHVRSDNTAGNSAAPHTSSSLTAERSSRPQQGTPKPSVPARFGSSGHVPSELAPPWPFNPQETALIRSGYIPAFKPKVLAAQEDPASETDSKKNKRQNRNNPSSMAEPRARAARHKGQMNFASELRLLLLAYGDPSPHPSFPSEPLPETVRVLDEIVTDFVLEMCHNAAQYASYSRRQKIKVDDFRFALRRDPNKLGRVQELLRMERELKEARKAFDQNDDQVGNLKDAGKKGLEELGDGADGAGGKKGKGKGKRPSRRDSDATEDTILKKRKL</sequence>
<gene>
    <name evidence="8" type="ORF">ALT_8299</name>
</gene>
<comment type="caution">
    <text evidence="8">The sequence shown here is derived from an EMBL/GenBank/DDBJ whole genome shotgun (WGS) entry which is preliminary data.</text>
</comment>
<proteinExistence type="inferred from homology"/>
<feature type="region of interest" description="Disordered" evidence="7">
    <location>
        <begin position="1047"/>
        <end position="1107"/>
    </location>
</feature>
<dbReference type="Pfam" id="PF13812">
    <property type="entry name" value="PPR_3"/>
    <property type="match status" value="1"/>
</dbReference>
<reference evidence="8 9" key="1">
    <citation type="submission" date="2015-11" db="EMBL/GenBank/DDBJ databases">
        <title>Aspergillus lentulus strain IFM 54703T.</title>
        <authorList>
            <person name="Kusuya Y."/>
            <person name="Sakai K."/>
            <person name="Kamei K."/>
            <person name="Takahashi H."/>
            <person name="Yaguchi T."/>
        </authorList>
    </citation>
    <scope>NUCLEOTIDE SEQUENCE [LARGE SCALE GENOMIC DNA]</scope>
    <source>
        <strain evidence="8 9">IFM 54703</strain>
    </source>
</reference>